<reference evidence="2 3" key="1">
    <citation type="submission" date="2019-09" db="EMBL/GenBank/DDBJ databases">
        <authorList>
            <person name="Ou C."/>
        </authorList>
    </citation>
    <scope>NUCLEOTIDE SEQUENCE [LARGE SCALE GENOMIC DNA]</scope>
    <source>
        <strain evidence="2">S2</strain>
        <tissue evidence="2">Leaf</tissue>
    </source>
</reference>
<proteinExistence type="predicted"/>
<name>A0A5N5FA48_9ROSA</name>
<dbReference type="Proteomes" id="UP000327157">
    <property type="component" value="Chromosome 7"/>
</dbReference>
<feature type="transmembrane region" description="Helical" evidence="1">
    <location>
        <begin position="48"/>
        <end position="67"/>
    </location>
</feature>
<keyword evidence="1" id="KW-0812">Transmembrane</keyword>
<evidence type="ECO:0000313" key="2">
    <source>
        <dbReference type="EMBL" id="KAB2595414.1"/>
    </source>
</evidence>
<organism evidence="2 3">
    <name type="scientific">Pyrus ussuriensis x Pyrus communis</name>
    <dbReference type="NCBI Taxonomy" id="2448454"/>
    <lineage>
        <taxon>Eukaryota</taxon>
        <taxon>Viridiplantae</taxon>
        <taxon>Streptophyta</taxon>
        <taxon>Embryophyta</taxon>
        <taxon>Tracheophyta</taxon>
        <taxon>Spermatophyta</taxon>
        <taxon>Magnoliopsida</taxon>
        <taxon>eudicotyledons</taxon>
        <taxon>Gunneridae</taxon>
        <taxon>Pentapetalae</taxon>
        <taxon>rosids</taxon>
        <taxon>fabids</taxon>
        <taxon>Rosales</taxon>
        <taxon>Rosaceae</taxon>
        <taxon>Amygdaloideae</taxon>
        <taxon>Maleae</taxon>
        <taxon>Pyrus</taxon>
    </lineage>
</organism>
<accession>A0A5N5FA48</accession>
<reference evidence="3" key="2">
    <citation type="submission" date="2019-10" db="EMBL/GenBank/DDBJ databases">
        <title>A de novo genome assembly of a pear dwarfing rootstock.</title>
        <authorList>
            <person name="Wang F."/>
            <person name="Wang J."/>
            <person name="Li S."/>
            <person name="Zhang Y."/>
            <person name="Fang M."/>
            <person name="Ma L."/>
            <person name="Zhao Y."/>
            <person name="Jiang S."/>
        </authorList>
    </citation>
    <scope>NUCLEOTIDE SEQUENCE [LARGE SCALE GENOMIC DNA]</scope>
</reference>
<keyword evidence="3" id="KW-1185">Reference proteome</keyword>
<protein>
    <submittedName>
        <fullName evidence="2">Uncharacterized protein</fullName>
    </submittedName>
</protein>
<reference evidence="2 3" key="3">
    <citation type="submission" date="2019-11" db="EMBL/GenBank/DDBJ databases">
        <title>A de novo genome assembly of a pear dwarfing rootstock.</title>
        <authorList>
            <person name="Wang F."/>
            <person name="Wang J."/>
            <person name="Li S."/>
            <person name="Zhang Y."/>
            <person name="Fang M."/>
            <person name="Ma L."/>
            <person name="Zhao Y."/>
            <person name="Jiang S."/>
        </authorList>
    </citation>
    <scope>NUCLEOTIDE SEQUENCE [LARGE SCALE GENOMIC DNA]</scope>
    <source>
        <strain evidence="2">S2</strain>
        <tissue evidence="2">Leaf</tissue>
    </source>
</reference>
<gene>
    <name evidence="2" type="ORF">D8674_030864</name>
</gene>
<comment type="caution">
    <text evidence="2">The sequence shown here is derived from an EMBL/GenBank/DDBJ whole genome shotgun (WGS) entry which is preliminary data.</text>
</comment>
<sequence length="181" mass="20123">MRDNDGIVAKTSMTKPTIKLSLSKRTNPCALSAPTTTKKIVTVSNRQFSVIAAILVSLTTSLGFMVLDRHEHSLSGKPVESEKIKIRVKRETMCLTDVDGSFTTEDRLQRGKLRPSRDPQNKAFKEDEPFLESAPLIKPRCISRCCIENGLFTVVPIHFEFLCGEATDWAECVDAKLGIPN</sequence>
<dbReference type="EMBL" id="SMOL01000781">
    <property type="protein sequence ID" value="KAB2595414.1"/>
    <property type="molecule type" value="Genomic_DNA"/>
</dbReference>
<evidence type="ECO:0000313" key="3">
    <source>
        <dbReference type="Proteomes" id="UP000327157"/>
    </source>
</evidence>
<dbReference type="AlphaFoldDB" id="A0A5N5FA48"/>
<dbReference type="OrthoDB" id="1830397at2759"/>
<evidence type="ECO:0000256" key="1">
    <source>
        <dbReference type="SAM" id="Phobius"/>
    </source>
</evidence>
<keyword evidence="1" id="KW-0472">Membrane</keyword>
<keyword evidence="1" id="KW-1133">Transmembrane helix</keyword>